<evidence type="ECO:0000313" key="2">
    <source>
        <dbReference type="EMBL" id="MEK8049891.1"/>
    </source>
</evidence>
<reference evidence="2 3" key="1">
    <citation type="submission" date="2024-04" db="EMBL/GenBank/DDBJ databases">
        <title>Novel species of the genus Ideonella isolated from streams.</title>
        <authorList>
            <person name="Lu H."/>
        </authorList>
    </citation>
    <scope>NUCLEOTIDE SEQUENCE [LARGE SCALE GENOMIC DNA]</scope>
    <source>
        <strain evidence="2 3">DXS22W</strain>
    </source>
</reference>
<comment type="caution">
    <text evidence="2">The sequence shown here is derived from an EMBL/GenBank/DDBJ whole genome shotgun (WGS) entry which is preliminary data.</text>
</comment>
<evidence type="ECO:0000313" key="3">
    <source>
        <dbReference type="Proteomes" id="UP001365405"/>
    </source>
</evidence>
<dbReference type="RefSeq" id="WP_341409562.1">
    <property type="nucleotide sequence ID" value="NZ_JBBUTH010000003.1"/>
</dbReference>
<name>A0ABU9CG39_9BURK</name>
<evidence type="ECO:0000256" key="1">
    <source>
        <dbReference type="SAM" id="Phobius"/>
    </source>
</evidence>
<organism evidence="2 3">
    <name type="scientific">Pseudaquabacterium inlustre</name>
    <dbReference type="NCBI Taxonomy" id="2984192"/>
    <lineage>
        <taxon>Bacteria</taxon>
        <taxon>Pseudomonadati</taxon>
        <taxon>Pseudomonadota</taxon>
        <taxon>Betaproteobacteria</taxon>
        <taxon>Burkholderiales</taxon>
        <taxon>Sphaerotilaceae</taxon>
        <taxon>Pseudaquabacterium</taxon>
    </lineage>
</organism>
<accession>A0ABU9CG39</accession>
<gene>
    <name evidence="2" type="ORF">AACH10_06555</name>
</gene>
<dbReference type="Proteomes" id="UP001365405">
    <property type="component" value="Unassembled WGS sequence"/>
</dbReference>
<keyword evidence="1" id="KW-1133">Transmembrane helix</keyword>
<protein>
    <recommendedName>
        <fullName evidence="4">Acyltransferase</fullName>
    </recommendedName>
</protein>
<feature type="transmembrane region" description="Helical" evidence="1">
    <location>
        <begin position="129"/>
        <end position="149"/>
    </location>
</feature>
<feature type="transmembrane region" description="Helical" evidence="1">
    <location>
        <begin position="97"/>
        <end position="117"/>
    </location>
</feature>
<keyword evidence="1" id="KW-0812">Transmembrane</keyword>
<keyword evidence="1" id="KW-0472">Membrane</keyword>
<dbReference type="EMBL" id="JBBUTH010000003">
    <property type="protein sequence ID" value="MEK8049891.1"/>
    <property type="molecule type" value="Genomic_DNA"/>
</dbReference>
<proteinExistence type="predicted"/>
<keyword evidence="3" id="KW-1185">Reference proteome</keyword>
<evidence type="ECO:0008006" key="4">
    <source>
        <dbReference type="Google" id="ProtNLM"/>
    </source>
</evidence>
<feature type="transmembrane region" description="Helical" evidence="1">
    <location>
        <begin position="62"/>
        <end position="85"/>
    </location>
</feature>
<sequence>MFTVVAITSDGMLCGSGPTLPLSGLSWLALALLGASSDLNGLRDPGLIACRMLWALSFEQLFYLYLPLLAGFFVIVASGNFLFGAIGNSASGMLGDVSYGICLLHGICLWVAFRMVATDPVAERMTAQQHWWVILAITPALVLAAHLAYRRIERSCLAMTPRLTDWLRSRAAR</sequence>